<proteinExistence type="predicted"/>
<organism evidence="1 2">
    <name type="scientific">Aliikangiella marina</name>
    <dbReference type="NCBI Taxonomy" id="1712262"/>
    <lineage>
        <taxon>Bacteria</taxon>
        <taxon>Pseudomonadati</taxon>
        <taxon>Pseudomonadota</taxon>
        <taxon>Gammaproteobacteria</taxon>
        <taxon>Oceanospirillales</taxon>
        <taxon>Pleioneaceae</taxon>
        <taxon>Aliikangiella</taxon>
    </lineage>
</organism>
<dbReference type="OrthoDB" id="336237at2"/>
<gene>
    <name evidence="1" type="ORF">FLL45_19155</name>
</gene>
<protein>
    <submittedName>
        <fullName evidence="1">DUF1569 domain-containing protein</fullName>
    </submittedName>
</protein>
<dbReference type="EMBL" id="VIKR01000005">
    <property type="protein sequence ID" value="TQV72337.1"/>
    <property type="molecule type" value="Genomic_DNA"/>
</dbReference>
<evidence type="ECO:0000313" key="2">
    <source>
        <dbReference type="Proteomes" id="UP000317839"/>
    </source>
</evidence>
<dbReference type="AlphaFoldDB" id="A0A545T509"/>
<name>A0A545T509_9GAMM</name>
<reference evidence="1 2" key="1">
    <citation type="submission" date="2019-06" db="EMBL/GenBank/DDBJ databases">
        <title>Draft genome of Aliikangiella marina GYP-15.</title>
        <authorList>
            <person name="Wang G."/>
        </authorList>
    </citation>
    <scope>NUCLEOTIDE SEQUENCE [LARGE SCALE GENOMIC DNA]</scope>
    <source>
        <strain evidence="1 2">GYP-15</strain>
    </source>
</reference>
<dbReference type="Proteomes" id="UP000317839">
    <property type="component" value="Unassembled WGS sequence"/>
</dbReference>
<dbReference type="Pfam" id="PF07606">
    <property type="entry name" value="DUF1569"/>
    <property type="match status" value="1"/>
</dbReference>
<sequence length="193" mass="21358">MYRYFSIRTLYIVKRRKLLKAGLSASGLLLAGGTTGFYLGRVEDRSILSLDVLSGKLQQLKGETLNSSGDWNPVKVFLHCAKSIEFSMIGFPVHRSSAFKNVVGTSAFSTFASLGKMHHALDEPIPGEDSLRLTDSKVTSTAAAINILLDRINAFTSYQGELKEHFAFGKLSKDEYELAHVMHVYNHLAEIVT</sequence>
<dbReference type="InterPro" id="IPR011463">
    <property type="entry name" value="DUF1569"/>
</dbReference>
<keyword evidence="2" id="KW-1185">Reference proteome</keyword>
<comment type="caution">
    <text evidence="1">The sequence shown here is derived from an EMBL/GenBank/DDBJ whole genome shotgun (WGS) entry which is preliminary data.</text>
</comment>
<accession>A0A545T509</accession>
<evidence type="ECO:0000313" key="1">
    <source>
        <dbReference type="EMBL" id="TQV72337.1"/>
    </source>
</evidence>